<reference evidence="2" key="1">
    <citation type="journal article" date="2017" name="Nature">
        <title>The sunflower genome provides insights into oil metabolism, flowering and Asterid evolution.</title>
        <authorList>
            <person name="Badouin H."/>
            <person name="Gouzy J."/>
            <person name="Grassa C.J."/>
            <person name="Murat F."/>
            <person name="Staton S.E."/>
            <person name="Cottret L."/>
            <person name="Lelandais-Briere C."/>
            <person name="Owens G.L."/>
            <person name="Carrere S."/>
            <person name="Mayjonade B."/>
            <person name="Legrand L."/>
            <person name="Gill N."/>
            <person name="Kane N.C."/>
            <person name="Bowers J.E."/>
            <person name="Hubner S."/>
            <person name="Bellec A."/>
            <person name="Berard A."/>
            <person name="Berges H."/>
            <person name="Blanchet N."/>
            <person name="Boniface M.C."/>
            <person name="Brunel D."/>
            <person name="Catrice O."/>
            <person name="Chaidir N."/>
            <person name="Claudel C."/>
            <person name="Donnadieu C."/>
            <person name="Faraut T."/>
            <person name="Fievet G."/>
            <person name="Helmstetter N."/>
            <person name="King M."/>
            <person name="Knapp S.J."/>
            <person name="Lai Z."/>
            <person name="Le Paslier M.C."/>
            <person name="Lippi Y."/>
            <person name="Lorenzon L."/>
            <person name="Mandel J.R."/>
            <person name="Marage G."/>
            <person name="Marchand G."/>
            <person name="Marquand E."/>
            <person name="Bret-Mestries E."/>
            <person name="Morien E."/>
            <person name="Nambeesan S."/>
            <person name="Nguyen T."/>
            <person name="Pegot-Espagnet P."/>
            <person name="Pouilly N."/>
            <person name="Raftis F."/>
            <person name="Sallet E."/>
            <person name="Schiex T."/>
            <person name="Thomas J."/>
            <person name="Vandecasteele C."/>
            <person name="Vares D."/>
            <person name="Vear F."/>
            <person name="Vautrin S."/>
            <person name="Crespi M."/>
            <person name="Mangin B."/>
            <person name="Burke J.M."/>
            <person name="Salse J."/>
            <person name="Munos S."/>
            <person name="Vincourt P."/>
            <person name="Rieseberg L.H."/>
            <person name="Langlade N.B."/>
        </authorList>
    </citation>
    <scope>NUCLEOTIDE SEQUENCE [LARGE SCALE GENOMIC DNA]</scope>
    <source>
        <strain evidence="2">cv. SF193</strain>
    </source>
</reference>
<keyword evidence="1" id="KW-0378">Hydrolase</keyword>
<proteinExistence type="predicted"/>
<evidence type="ECO:0000313" key="2">
    <source>
        <dbReference type="Proteomes" id="UP000215914"/>
    </source>
</evidence>
<organism evidence="1 2">
    <name type="scientific">Helianthus annuus</name>
    <name type="common">Common sunflower</name>
    <dbReference type="NCBI Taxonomy" id="4232"/>
    <lineage>
        <taxon>Eukaryota</taxon>
        <taxon>Viridiplantae</taxon>
        <taxon>Streptophyta</taxon>
        <taxon>Embryophyta</taxon>
        <taxon>Tracheophyta</taxon>
        <taxon>Spermatophyta</taxon>
        <taxon>Magnoliopsida</taxon>
        <taxon>eudicotyledons</taxon>
        <taxon>Gunneridae</taxon>
        <taxon>Pentapetalae</taxon>
        <taxon>asterids</taxon>
        <taxon>campanulids</taxon>
        <taxon>Asterales</taxon>
        <taxon>Asteraceae</taxon>
        <taxon>Asteroideae</taxon>
        <taxon>Heliantheae alliance</taxon>
        <taxon>Heliantheae</taxon>
        <taxon>Helianthus</taxon>
    </lineage>
</organism>
<name>A0A251S214_HELAN</name>
<dbReference type="EMBL" id="CM007905">
    <property type="protein sequence ID" value="OTF92654.1"/>
    <property type="molecule type" value="Genomic_DNA"/>
</dbReference>
<gene>
    <name evidence="1" type="ORF">HannXRQ_Chr16g0524261</name>
</gene>
<keyword evidence="2" id="KW-1185">Reference proteome</keyword>
<dbReference type="Proteomes" id="UP000215914">
    <property type="component" value="Chromosome 16"/>
</dbReference>
<dbReference type="AlphaFoldDB" id="A0A251S214"/>
<dbReference type="GO" id="GO:0016787">
    <property type="term" value="F:hydrolase activity"/>
    <property type="evidence" value="ECO:0007669"/>
    <property type="project" value="UniProtKB-KW"/>
</dbReference>
<accession>A0A251S214</accession>
<evidence type="ECO:0000313" key="1">
    <source>
        <dbReference type="EMBL" id="OTF92654.1"/>
    </source>
</evidence>
<protein>
    <submittedName>
        <fullName evidence="1">Putative P-loop containing nucleoside triphosphate hydrolase</fullName>
    </submittedName>
</protein>
<dbReference type="InParanoid" id="A0A251S214"/>
<sequence>MSKSDPLEDGIVVPLGRPTLANEFKDVISFRDKKIPFKFQRRQFPLCVCFAMTINKSQG</sequence>